<dbReference type="InterPro" id="IPR050090">
    <property type="entry name" value="Tyrosine_recombinase_XerCD"/>
</dbReference>
<dbReference type="PROSITE" id="PS51898">
    <property type="entry name" value="TYR_RECOMBINASE"/>
    <property type="match status" value="1"/>
</dbReference>
<name>A0A543NLB1_9ACTN</name>
<protein>
    <submittedName>
        <fullName evidence="3">Site-specific recombinase XerC</fullName>
    </submittedName>
</protein>
<dbReference type="Gene3D" id="1.10.443.10">
    <property type="entry name" value="Intergrase catalytic core"/>
    <property type="match status" value="1"/>
</dbReference>
<dbReference type="EMBL" id="VFQC01000001">
    <property type="protein sequence ID" value="TQN32628.1"/>
    <property type="molecule type" value="Genomic_DNA"/>
</dbReference>
<reference evidence="3 4" key="1">
    <citation type="submission" date="2019-06" db="EMBL/GenBank/DDBJ databases">
        <title>Sequencing the genomes of 1000 actinobacteria strains.</title>
        <authorList>
            <person name="Klenk H.-P."/>
        </authorList>
    </citation>
    <scope>NUCLEOTIDE SEQUENCE [LARGE SCALE GENOMIC DNA]</scope>
    <source>
        <strain evidence="3 4">DSM 45015</strain>
    </source>
</reference>
<evidence type="ECO:0000313" key="4">
    <source>
        <dbReference type="Proteomes" id="UP000317422"/>
    </source>
</evidence>
<dbReference type="InterPro" id="IPR011010">
    <property type="entry name" value="DNA_brk_join_enz"/>
</dbReference>
<dbReference type="InterPro" id="IPR002104">
    <property type="entry name" value="Integrase_catalytic"/>
</dbReference>
<keyword evidence="4" id="KW-1185">Reference proteome</keyword>
<feature type="domain" description="Tyr recombinase" evidence="2">
    <location>
        <begin position="241"/>
        <end position="456"/>
    </location>
</feature>
<evidence type="ECO:0000259" key="2">
    <source>
        <dbReference type="PROSITE" id="PS51898"/>
    </source>
</evidence>
<dbReference type="Proteomes" id="UP000317422">
    <property type="component" value="Unassembled WGS sequence"/>
</dbReference>
<dbReference type="PANTHER" id="PTHR30349">
    <property type="entry name" value="PHAGE INTEGRASE-RELATED"/>
    <property type="match status" value="1"/>
</dbReference>
<dbReference type="AlphaFoldDB" id="A0A543NLB1"/>
<sequence>MNSYDVRFWSVKTNRKKNPTTGKSQVTSHTVRWTVAGREKSRTFKNREGAKNFLSDLRQAAKSGEAFDVSSGLPDSSLQGPTVTWFEHALSYVDHKWSRSSAKERISVAEGLTAVTLALVKSTQGAPDGTVLRRALRRWSFNVVQRDAPKPSEVETALRWLERNSLPLTALEDPRTVTAALDACARRLDGKPAAPEYYRRRRRAFSGALKYAVRLDRLRSNPLDDKKAEDWKPPTVVATVDRRRVANADQIRNLLDAIGNVGSTQGPRLVALYGCMYYGMLRPQEAVSLEGKSCELPEEGWGALDFEAVYSAAGKEWTDAGEVHEERGLKGRPVNTRRRVPIPPVLVSMLRTHIEQYGLASDGRLFRTYTGGKYQPSTLWRVLQVARETALTEDQVGSPLASTPYDFRHAGISLRLNAGTPPALVAEWAGHSVEVLYRVYAHCLDGDDDRWFGRIEDEMG</sequence>
<evidence type="ECO:0000313" key="3">
    <source>
        <dbReference type="EMBL" id="TQN32628.1"/>
    </source>
</evidence>
<dbReference type="InterPro" id="IPR013762">
    <property type="entry name" value="Integrase-like_cat_sf"/>
</dbReference>
<organism evidence="3 4">
    <name type="scientific">Haloactinospora alba</name>
    <dbReference type="NCBI Taxonomy" id="405555"/>
    <lineage>
        <taxon>Bacteria</taxon>
        <taxon>Bacillati</taxon>
        <taxon>Actinomycetota</taxon>
        <taxon>Actinomycetes</taxon>
        <taxon>Streptosporangiales</taxon>
        <taxon>Nocardiopsidaceae</taxon>
        <taxon>Haloactinospora</taxon>
    </lineage>
</organism>
<dbReference type="GO" id="GO:0003677">
    <property type="term" value="F:DNA binding"/>
    <property type="evidence" value="ECO:0007669"/>
    <property type="project" value="InterPro"/>
</dbReference>
<keyword evidence="1" id="KW-0233">DNA recombination</keyword>
<dbReference type="GO" id="GO:0006310">
    <property type="term" value="P:DNA recombination"/>
    <property type="evidence" value="ECO:0007669"/>
    <property type="project" value="UniProtKB-KW"/>
</dbReference>
<proteinExistence type="predicted"/>
<accession>A0A543NLB1</accession>
<dbReference type="PANTHER" id="PTHR30349:SF64">
    <property type="entry name" value="PROPHAGE INTEGRASE INTD-RELATED"/>
    <property type="match status" value="1"/>
</dbReference>
<comment type="caution">
    <text evidence="3">The sequence shown here is derived from an EMBL/GenBank/DDBJ whole genome shotgun (WGS) entry which is preliminary data.</text>
</comment>
<dbReference type="RefSeq" id="WP_211351819.1">
    <property type="nucleotide sequence ID" value="NZ_VFQC01000001.1"/>
</dbReference>
<dbReference type="SUPFAM" id="SSF56349">
    <property type="entry name" value="DNA breaking-rejoining enzymes"/>
    <property type="match status" value="1"/>
</dbReference>
<gene>
    <name evidence="3" type="ORF">FHX37_2605</name>
</gene>
<evidence type="ECO:0000256" key="1">
    <source>
        <dbReference type="ARBA" id="ARBA00023172"/>
    </source>
</evidence>
<dbReference type="GO" id="GO:0015074">
    <property type="term" value="P:DNA integration"/>
    <property type="evidence" value="ECO:0007669"/>
    <property type="project" value="InterPro"/>
</dbReference>